<evidence type="ECO:0000313" key="10">
    <source>
        <dbReference type="EMBL" id="JAD00079.1"/>
    </source>
</evidence>
<dbReference type="AlphaFoldDB" id="A0A0A1WM01"/>
<dbReference type="Pfam" id="PF00704">
    <property type="entry name" value="Glyco_hydro_18"/>
    <property type="match status" value="1"/>
</dbReference>
<gene>
    <name evidence="10" type="primary">Idgf4_0</name>
    <name evidence="10" type="ORF">g.2020</name>
</gene>
<keyword evidence="5 8" id="KW-0732">Signal</keyword>
<sequence>MKFVILLALSLAVLASAQHASNSHLVCYYDGSSYVREGLSKLHTNDLEPALQFCTHLIYGYASINPTSNKLVSSNDKLDLDIGSGLYRTVTGYKKKYPHLKVLLSVGGDRDEMDPDNNKYLTLLESTNARIPFINSAHSLVKTYGFDGLDLAWQFPKNKAKKVHGSIGKFWKGFKKIFSGDFVVDEKAEEHKEEFTALVRELKNAFRPDGYLLGLSVLPNVNSSLFYDVPAIVNNLDYVNLHAYDFQTPERNPEVADFPAPIYELNERNPEANINFQAQYWLNNHCPATKINVAVAAYGRAWKMTKDSGLTGVPPVVETDGVAPAGTQTQKPGLLSWPEVCGKLPNPANQHLKGADGPLRKVGDPTKRFGNYAYRSADDSGENGIWVGYDDPDTAANKAAFVKARGLGGIALVDLSFDDFRGACTGDKYPILRAIKFKL</sequence>
<organism evidence="10">
    <name type="scientific">Zeugodacus cucurbitae</name>
    <name type="common">Melon fruit fly</name>
    <name type="synonym">Bactrocera cucurbitae</name>
    <dbReference type="NCBI Taxonomy" id="28588"/>
    <lineage>
        <taxon>Eukaryota</taxon>
        <taxon>Metazoa</taxon>
        <taxon>Ecdysozoa</taxon>
        <taxon>Arthropoda</taxon>
        <taxon>Hexapoda</taxon>
        <taxon>Insecta</taxon>
        <taxon>Pterygota</taxon>
        <taxon>Neoptera</taxon>
        <taxon>Endopterygota</taxon>
        <taxon>Diptera</taxon>
        <taxon>Brachycera</taxon>
        <taxon>Muscomorpha</taxon>
        <taxon>Tephritoidea</taxon>
        <taxon>Tephritidae</taxon>
        <taxon>Zeugodacus</taxon>
        <taxon>Zeugodacus</taxon>
    </lineage>
</organism>
<dbReference type="PANTHER" id="PTHR11177">
    <property type="entry name" value="CHITINASE"/>
    <property type="match status" value="1"/>
</dbReference>
<dbReference type="GO" id="GO:0005975">
    <property type="term" value="P:carbohydrate metabolic process"/>
    <property type="evidence" value="ECO:0007669"/>
    <property type="project" value="InterPro"/>
</dbReference>
<dbReference type="SMART" id="SM00636">
    <property type="entry name" value="Glyco_18"/>
    <property type="match status" value="1"/>
</dbReference>
<keyword evidence="4" id="KW-0964">Secreted</keyword>
<reference evidence="10" key="1">
    <citation type="submission" date="2014-11" db="EMBL/GenBank/DDBJ databases">
        <authorList>
            <person name="Geib S."/>
        </authorList>
    </citation>
    <scope>NUCLEOTIDE SEQUENCE</scope>
</reference>
<dbReference type="GeneID" id="105213937"/>
<dbReference type="CDD" id="cd02873">
    <property type="entry name" value="GH18_IDGF"/>
    <property type="match status" value="1"/>
</dbReference>
<protein>
    <submittedName>
        <fullName evidence="10">Chitinase-like protein Idgf4</fullName>
    </submittedName>
</protein>
<dbReference type="GO" id="GO:0008061">
    <property type="term" value="F:chitin binding"/>
    <property type="evidence" value="ECO:0007669"/>
    <property type="project" value="InterPro"/>
</dbReference>
<dbReference type="FunFam" id="3.10.50.10:FF:000007">
    <property type="entry name" value="chitinase-like protein Idgf4"/>
    <property type="match status" value="1"/>
</dbReference>
<feature type="chain" id="PRO_5001993913" evidence="8">
    <location>
        <begin position="18"/>
        <end position="439"/>
    </location>
</feature>
<dbReference type="FunFam" id="3.20.20.80:FF:000071">
    <property type="entry name" value="Imaginal disc growth factor"/>
    <property type="match status" value="1"/>
</dbReference>
<dbReference type="InterPro" id="IPR029070">
    <property type="entry name" value="Chitinase_insertion_sf"/>
</dbReference>
<dbReference type="PROSITE" id="PS51910">
    <property type="entry name" value="GH18_2"/>
    <property type="match status" value="1"/>
</dbReference>
<dbReference type="SUPFAM" id="SSF51445">
    <property type="entry name" value="(Trans)glycosidases"/>
    <property type="match status" value="1"/>
</dbReference>
<proteinExistence type="inferred from homology"/>
<evidence type="ECO:0000256" key="4">
    <source>
        <dbReference type="ARBA" id="ARBA00022525"/>
    </source>
</evidence>
<evidence type="ECO:0000256" key="8">
    <source>
        <dbReference type="SAM" id="SignalP"/>
    </source>
</evidence>
<evidence type="ECO:0000256" key="7">
    <source>
        <dbReference type="ARBA" id="ARBA00023180"/>
    </source>
</evidence>
<evidence type="ECO:0000256" key="2">
    <source>
        <dbReference type="ARBA" id="ARBA00006606"/>
    </source>
</evidence>
<dbReference type="InterPro" id="IPR015520">
    <property type="entry name" value="IDGF"/>
</dbReference>
<dbReference type="RefSeq" id="XP_011185355.1">
    <property type="nucleotide sequence ID" value="XM_011187053.3"/>
</dbReference>
<dbReference type="OrthoDB" id="76388at2759"/>
<comment type="subcellular location">
    <subcellularLocation>
        <location evidence="1">Secreted</location>
    </subcellularLocation>
</comment>
<evidence type="ECO:0000256" key="3">
    <source>
        <dbReference type="ARBA" id="ARBA00022473"/>
    </source>
</evidence>
<dbReference type="PANTHER" id="PTHR11177:SF235">
    <property type="entry name" value="CHITINASE-LIKE PROTEIN IDGF1-RELATED"/>
    <property type="match status" value="1"/>
</dbReference>
<name>A0A0A1WM01_ZEUCU</name>
<dbReference type="InterPro" id="IPR011583">
    <property type="entry name" value="Chitinase_II/V-like_cat"/>
</dbReference>
<feature type="domain" description="GH18" evidence="9">
    <location>
        <begin position="23"/>
        <end position="439"/>
    </location>
</feature>
<evidence type="ECO:0000259" key="9">
    <source>
        <dbReference type="PROSITE" id="PS51910"/>
    </source>
</evidence>
<evidence type="ECO:0000256" key="6">
    <source>
        <dbReference type="ARBA" id="ARBA00023157"/>
    </source>
</evidence>
<dbReference type="InterPro" id="IPR050314">
    <property type="entry name" value="Glycosyl_Hydrlase_18"/>
</dbReference>
<dbReference type="CTD" id="31926"/>
<dbReference type="GO" id="GO:0006032">
    <property type="term" value="P:chitin catabolic process"/>
    <property type="evidence" value="ECO:0007669"/>
    <property type="project" value="TreeGrafter"/>
</dbReference>
<dbReference type="EMBL" id="GBXI01014213">
    <property type="protein sequence ID" value="JAD00079.1"/>
    <property type="molecule type" value="Transcribed_RNA"/>
</dbReference>
<evidence type="ECO:0000256" key="1">
    <source>
        <dbReference type="ARBA" id="ARBA00004613"/>
    </source>
</evidence>
<reference evidence="10" key="2">
    <citation type="journal article" date="2015" name="Gigascience">
        <title>Reconstructing a comprehensive transcriptome assembly of a white-pupal translocated strain of the pest fruit fly Bactrocera cucurbitae.</title>
        <authorList>
            <person name="Sim S.B."/>
            <person name="Calla B."/>
            <person name="Hall B."/>
            <person name="DeRego T."/>
            <person name="Geib S.M."/>
        </authorList>
    </citation>
    <scope>NUCLEOTIDE SEQUENCE</scope>
</reference>
<dbReference type="Gene3D" id="3.20.20.80">
    <property type="entry name" value="Glycosidases"/>
    <property type="match status" value="1"/>
</dbReference>
<dbReference type="GO" id="GO:0004568">
    <property type="term" value="F:chitinase activity"/>
    <property type="evidence" value="ECO:0007669"/>
    <property type="project" value="TreeGrafter"/>
</dbReference>
<dbReference type="InterPro" id="IPR001223">
    <property type="entry name" value="Glyco_hydro18_cat"/>
</dbReference>
<accession>A0A0A1WM01</accession>
<keyword evidence="6" id="KW-1015">Disulfide bond</keyword>
<dbReference type="SUPFAM" id="SSF54556">
    <property type="entry name" value="Chitinase insertion domain"/>
    <property type="match status" value="1"/>
</dbReference>
<comment type="similarity">
    <text evidence="2">Belongs to the glycosyl hydrolase 18 family. IDGF subfamily.</text>
</comment>
<keyword evidence="7" id="KW-0325">Glycoprotein</keyword>
<dbReference type="InterPro" id="IPR017853">
    <property type="entry name" value="GH"/>
</dbReference>
<dbReference type="Gene3D" id="3.10.50.10">
    <property type="match status" value="1"/>
</dbReference>
<dbReference type="GO" id="GO:0005576">
    <property type="term" value="C:extracellular region"/>
    <property type="evidence" value="ECO:0007669"/>
    <property type="project" value="UniProtKB-SubCell"/>
</dbReference>
<feature type="signal peptide" evidence="8">
    <location>
        <begin position="1"/>
        <end position="17"/>
    </location>
</feature>
<keyword evidence="3" id="KW-0217">Developmental protein</keyword>
<evidence type="ECO:0000256" key="5">
    <source>
        <dbReference type="ARBA" id="ARBA00022729"/>
    </source>
</evidence>